<accession>A0A8X6PSX2</accession>
<comment type="caution">
    <text evidence="1">The sequence shown here is derived from an EMBL/GenBank/DDBJ whole genome shotgun (WGS) entry which is preliminary data.</text>
</comment>
<sequence length="132" mass="14925">MTATRTVKVDVHETTTFRSSSKGSASIIPALNILSFLSRLGFHDSLIFTGDDLFTHAGLFKVFKFVVSFIKSLQDADMRGQLDSQYLPLRTYHRCLTPASTRRQRSVTMKQAIFSTDVRRSFASPRKNTEIC</sequence>
<dbReference type="AlphaFoldDB" id="A0A8X6PSX2"/>
<gene>
    <name evidence="1" type="ORF">NPIL_435121</name>
</gene>
<proteinExistence type="predicted"/>
<evidence type="ECO:0000313" key="1">
    <source>
        <dbReference type="EMBL" id="GFT87523.1"/>
    </source>
</evidence>
<reference evidence="1" key="1">
    <citation type="submission" date="2020-08" db="EMBL/GenBank/DDBJ databases">
        <title>Multicomponent nature underlies the extraordinary mechanical properties of spider dragline silk.</title>
        <authorList>
            <person name="Kono N."/>
            <person name="Nakamura H."/>
            <person name="Mori M."/>
            <person name="Yoshida Y."/>
            <person name="Ohtoshi R."/>
            <person name="Malay A.D."/>
            <person name="Moran D.A.P."/>
            <person name="Tomita M."/>
            <person name="Numata K."/>
            <person name="Arakawa K."/>
        </authorList>
    </citation>
    <scope>NUCLEOTIDE SEQUENCE</scope>
</reference>
<dbReference type="Proteomes" id="UP000887013">
    <property type="component" value="Unassembled WGS sequence"/>
</dbReference>
<dbReference type="EMBL" id="BMAW01073370">
    <property type="protein sequence ID" value="GFT87523.1"/>
    <property type="molecule type" value="Genomic_DNA"/>
</dbReference>
<protein>
    <submittedName>
        <fullName evidence="1">Uncharacterized protein</fullName>
    </submittedName>
</protein>
<keyword evidence="2" id="KW-1185">Reference proteome</keyword>
<organism evidence="1 2">
    <name type="scientific">Nephila pilipes</name>
    <name type="common">Giant wood spider</name>
    <name type="synonym">Nephila maculata</name>
    <dbReference type="NCBI Taxonomy" id="299642"/>
    <lineage>
        <taxon>Eukaryota</taxon>
        <taxon>Metazoa</taxon>
        <taxon>Ecdysozoa</taxon>
        <taxon>Arthropoda</taxon>
        <taxon>Chelicerata</taxon>
        <taxon>Arachnida</taxon>
        <taxon>Araneae</taxon>
        <taxon>Araneomorphae</taxon>
        <taxon>Entelegynae</taxon>
        <taxon>Araneoidea</taxon>
        <taxon>Nephilidae</taxon>
        <taxon>Nephila</taxon>
    </lineage>
</organism>
<evidence type="ECO:0000313" key="2">
    <source>
        <dbReference type="Proteomes" id="UP000887013"/>
    </source>
</evidence>
<name>A0A8X6PSX2_NEPPI</name>